<dbReference type="EMBL" id="KV426476">
    <property type="protein sequence ID" value="KZV80496.1"/>
    <property type="molecule type" value="Genomic_DNA"/>
</dbReference>
<evidence type="ECO:0000313" key="2">
    <source>
        <dbReference type="EMBL" id="KZV80496.1"/>
    </source>
</evidence>
<feature type="region of interest" description="Disordered" evidence="1">
    <location>
        <begin position="473"/>
        <end position="494"/>
    </location>
</feature>
<evidence type="ECO:0000313" key="3">
    <source>
        <dbReference type="Proteomes" id="UP000077266"/>
    </source>
</evidence>
<sequence length="494" mass="54327">MATHIDVNAFIAGQNMSLAFPGTVKAIWLDTLPGAAASSHVAVVPIDYGSRRPFTMSDLAVFHWFRYDLTRRSVLRAERVYMSHEVTHSPFNGQPLKTPFTIYAHKSKLQAINTFLYRLTGGKLRWRGGVLLVQHAGPWSTEPKDFNTASAGLIITIAAHLLLTGCLDQTAPAEEDWSSSSHPRGERDELGRARAARQNLNLKELRLAAEDLIQEFFSSSKDTELQRWRNRIDNIPQWHPGRGVLLVAPGAASKLHVVDFTARKAEAVAAPAAIIAAPPKEEEKDDISITIQIAVGVTVDFAAWYLNVLIKVDMLEYYSVSWLNQHIIALDVENAYFRMFVSAKSSNVPTSLARVLAYDILMSSSVQLISAHDDVKSSHALAISTTYGAFGVVRGSDGIQLAVLAVQASNLPVADSNAHVIQEAFATQFLAQIALTDHRNAAEPGPVDIDRIILPTDSNADLALSVSRDTRRFGKGVDDDHTTTARQHQRRARK</sequence>
<organism evidence="2 3">
    <name type="scientific">Exidia glandulosa HHB12029</name>
    <dbReference type="NCBI Taxonomy" id="1314781"/>
    <lineage>
        <taxon>Eukaryota</taxon>
        <taxon>Fungi</taxon>
        <taxon>Dikarya</taxon>
        <taxon>Basidiomycota</taxon>
        <taxon>Agaricomycotina</taxon>
        <taxon>Agaricomycetes</taxon>
        <taxon>Auriculariales</taxon>
        <taxon>Exidiaceae</taxon>
        <taxon>Exidia</taxon>
    </lineage>
</organism>
<dbReference type="InParanoid" id="A0A165BF15"/>
<dbReference type="AlphaFoldDB" id="A0A165BF15"/>
<name>A0A165BF15_EXIGL</name>
<feature type="compositionally biased region" description="Basic and acidic residues" evidence="1">
    <location>
        <begin position="473"/>
        <end position="483"/>
    </location>
</feature>
<keyword evidence="3" id="KW-1185">Reference proteome</keyword>
<accession>A0A165BF15</accession>
<gene>
    <name evidence="2" type="ORF">EXIGLDRAFT_780886</name>
</gene>
<proteinExistence type="predicted"/>
<reference evidence="2 3" key="1">
    <citation type="journal article" date="2016" name="Mol. Biol. Evol.">
        <title>Comparative Genomics of Early-Diverging Mushroom-Forming Fungi Provides Insights into the Origins of Lignocellulose Decay Capabilities.</title>
        <authorList>
            <person name="Nagy L.G."/>
            <person name="Riley R."/>
            <person name="Tritt A."/>
            <person name="Adam C."/>
            <person name="Daum C."/>
            <person name="Floudas D."/>
            <person name="Sun H."/>
            <person name="Yadav J.S."/>
            <person name="Pangilinan J."/>
            <person name="Larsson K.H."/>
            <person name="Matsuura K."/>
            <person name="Barry K."/>
            <person name="Labutti K."/>
            <person name="Kuo R."/>
            <person name="Ohm R.A."/>
            <person name="Bhattacharya S.S."/>
            <person name="Shirouzu T."/>
            <person name="Yoshinaga Y."/>
            <person name="Martin F.M."/>
            <person name="Grigoriev I.V."/>
            <person name="Hibbett D.S."/>
        </authorList>
    </citation>
    <scope>NUCLEOTIDE SEQUENCE [LARGE SCALE GENOMIC DNA]</scope>
    <source>
        <strain evidence="2 3">HHB12029</strain>
    </source>
</reference>
<protein>
    <submittedName>
        <fullName evidence="2">Uncharacterized protein</fullName>
    </submittedName>
</protein>
<dbReference type="STRING" id="1314781.A0A165BF15"/>
<dbReference type="Proteomes" id="UP000077266">
    <property type="component" value="Unassembled WGS sequence"/>
</dbReference>
<evidence type="ECO:0000256" key="1">
    <source>
        <dbReference type="SAM" id="MobiDB-lite"/>
    </source>
</evidence>